<keyword evidence="3" id="KW-1185">Reference proteome</keyword>
<dbReference type="Gene3D" id="1.10.443.10">
    <property type="entry name" value="Intergrase catalytic core"/>
    <property type="match status" value="1"/>
</dbReference>
<dbReference type="InterPro" id="IPR011010">
    <property type="entry name" value="DNA_brk_join_enz"/>
</dbReference>
<sequence length="308" mass="33107">MTLDPDTSAKITGYRPRNAPPGWETVADQVRVTVAASAPWVGYRIERLLHAVGRLAIWCHGHGLPADPEVWLRHETIDAFVLAGCADLAPRTAQTYRSWLRQVRAALTWAQHGESTPVALSAPSERTAPYTPVELARLRGWATHLRGQTRSDALALIALAAGCGLTSAELAAVRGSHVRVLDDGTVIVAAPGTTRLIVARAAFEHDLAVAADTALTGGDRYLFRPGRTAAYAKNLVASWTWTHRPTGALPPLSARRLRAGWIVELLSARIDLTVVAAAAGLAPSALARYSHFVPPLDTRTATELLRGR</sequence>
<organism evidence="2 3">
    <name type="scientific">Streptosporangium pseudovulgare</name>
    <dbReference type="NCBI Taxonomy" id="35765"/>
    <lineage>
        <taxon>Bacteria</taxon>
        <taxon>Bacillati</taxon>
        <taxon>Actinomycetota</taxon>
        <taxon>Actinomycetes</taxon>
        <taxon>Streptosporangiales</taxon>
        <taxon>Streptosporangiaceae</taxon>
        <taxon>Streptosporangium</taxon>
    </lineage>
</organism>
<keyword evidence="1" id="KW-0233">DNA recombination</keyword>
<dbReference type="SUPFAM" id="SSF56349">
    <property type="entry name" value="DNA breaking-rejoining enzymes"/>
    <property type="match status" value="1"/>
</dbReference>
<dbReference type="InterPro" id="IPR013762">
    <property type="entry name" value="Integrase-like_cat_sf"/>
</dbReference>
<evidence type="ECO:0000313" key="2">
    <source>
        <dbReference type="EMBL" id="GGQ36278.1"/>
    </source>
</evidence>
<name>A0ABQ2RP92_9ACTN</name>
<proteinExistence type="predicted"/>
<accession>A0ABQ2RP92</accession>
<dbReference type="Proteomes" id="UP000611554">
    <property type="component" value="Unassembled WGS sequence"/>
</dbReference>
<protein>
    <recommendedName>
        <fullName evidence="4">Integrase</fullName>
    </recommendedName>
</protein>
<reference evidence="3" key="1">
    <citation type="journal article" date="2019" name="Int. J. Syst. Evol. Microbiol.">
        <title>The Global Catalogue of Microorganisms (GCM) 10K type strain sequencing project: providing services to taxonomists for standard genome sequencing and annotation.</title>
        <authorList>
            <consortium name="The Broad Institute Genomics Platform"/>
            <consortium name="The Broad Institute Genome Sequencing Center for Infectious Disease"/>
            <person name="Wu L."/>
            <person name="Ma J."/>
        </authorList>
    </citation>
    <scope>NUCLEOTIDE SEQUENCE [LARGE SCALE GENOMIC DNA]</scope>
    <source>
        <strain evidence="3">JCM 3115</strain>
    </source>
</reference>
<evidence type="ECO:0000256" key="1">
    <source>
        <dbReference type="ARBA" id="ARBA00023172"/>
    </source>
</evidence>
<dbReference type="EMBL" id="BMQJ01000049">
    <property type="protein sequence ID" value="GGQ36278.1"/>
    <property type="molecule type" value="Genomic_DNA"/>
</dbReference>
<comment type="caution">
    <text evidence="2">The sequence shown here is derived from an EMBL/GenBank/DDBJ whole genome shotgun (WGS) entry which is preliminary data.</text>
</comment>
<dbReference type="RefSeq" id="WP_229812097.1">
    <property type="nucleotide sequence ID" value="NZ_BMQJ01000049.1"/>
</dbReference>
<evidence type="ECO:0000313" key="3">
    <source>
        <dbReference type="Proteomes" id="UP000611554"/>
    </source>
</evidence>
<evidence type="ECO:0008006" key="4">
    <source>
        <dbReference type="Google" id="ProtNLM"/>
    </source>
</evidence>
<gene>
    <name evidence="2" type="ORF">GCM10010140_77700</name>
</gene>